<evidence type="ECO:0000259" key="14">
    <source>
        <dbReference type="Pfam" id="PF01207"/>
    </source>
</evidence>
<protein>
    <recommendedName>
        <fullName evidence="9">tRNA-dihydrouridine(16/17) synthase [NAD(P)(+)]</fullName>
        <ecNumber evidence="9">1.3.1.88</ecNumber>
    </recommendedName>
</protein>
<evidence type="ECO:0000313" key="15">
    <source>
        <dbReference type="Proteomes" id="UP000095287"/>
    </source>
</evidence>
<comment type="catalytic activity">
    <reaction evidence="11">
        <text>5,6-dihydrouridine(16) in tRNA + NADP(+) = uridine(16) in tRNA + NADPH + H(+)</text>
        <dbReference type="Rhea" id="RHEA:53376"/>
        <dbReference type="Rhea" id="RHEA-COMP:13543"/>
        <dbReference type="Rhea" id="RHEA-COMP:13544"/>
        <dbReference type="ChEBI" id="CHEBI:15378"/>
        <dbReference type="ChEBI" id="CHEBI:57783"/>
        <dbReference type="ChEBI" id="CHEBI:58349"/>
        <dbReference type="ChEBI" id="CHEBI:65315"/>
        <dbReference type="ChEBI" id="CHEBI:74443"/>
        <dbReference type="EC" id="1.3.1.88"/>
    </reaction>
    <physiologicalReaction direction="right-to-left" evidence="11">
        <dbReference type="Rhea" id="RHEA:53378"/>
    </physiologicalReaction>
</comment>
<organism evidence="15 16">
    <name type="scientific">Steinernema glaseri</name>
    <dbReference type="NCBI Taxonomy" id="37863"/>
    <lineage>
        <taxon>Eukaryota</taxon>
        <taxon>Metazoa</taxon>
        <taxon>Ecdysozoa</taxon>
        <taxon>Nematoda</taxon>
        <taxon>Chromadorea</taxon>
        <taxon>Rhabditida</taxon>
        <taxon>Tylenchina</taxon>
        <taxon>Panagrolaimomorpha</taxon>
        <taxon>Strongyloidoidea</taxon>
        <taxon>Steinernematidae</taxon>
        <taxon>Steinernema</taxon>
    </lineage>
</organism>
<evidence type="ECO:0000256" key="5">
    <source>
        <dbReference type="ARBA" id="ARBA00022857"/>
    </source>
</evidence>
<evidence type="ECO:0000256" key="13">
    <source>
        <dbReference type="ARBA" id="ARBA00049467"/>
    </source>
</evidence>
<dbReference type="AlphaFoldDB" id="A0A1I7YJH8"/>
<comment type="catalytic activity">
    <reaction evidence="13">
        <text>5,6-dihydrouridine(17) in tRNA + NADP(+) = uridine(17) in tRNA + NADPH + H(+)</text>
        <dbReference type="Rhea" id="RHEA:53368"/>
        <dbReference type="Rhea" id="RHEA-COMP:13541"/>
        <dbReference type="Rhea" id="RHEA-COMP:13542"/>
        <dbReference type="ChEBI" id="CHEBI:15378"/>
        <dbReference type="ChEBI" id="CHEBI:57783"/>
        <dbReference type="ChEBI" id="CHEBI:58349"/>
        <dbReference type="ChEBI" id="CHEBI:65315"/>
        <dbReference type="ChEBI" id="CHEBI:74443"/>
        <dbReference type="EC" id="1.3.1.88"/>
    </reaction>
    <physiologicalReaction direction="right-to-left" evidence="13">
        <dbReference type="Rhea" id="RHEA:53370"/>
    </physiologicalReaction>
</comment>
<dbReference type="WBParaSite" id="L893_g16963.t1">
    <property type="protein sequence ID" value="L893_g16963.t1"/>
    <property type="gene ID" value="L893_g16963"/>
</dbReference>
<evidence type="ECO:0000256" key="12">
    <source>
        <dbReference type="ARBA" id="ARBA00048934"/>
    </source>
</evidence>
<accession>A0A1I7YJH8</accession>
<comment type="cofactor">
    <cofactor evidence="1">
        <name>FMN</name>
        <dbReference type="ChEBI" id="CHEBI:58210"/>
    </cofactor>
</comment>
<sequence>MSDGRRVRRDEDDTSVMPENAQVASSSSVENGLLHVGRDVVLGELPSFTEEELREKKGYWRNHLKGIRKVVAPMVDQSELAFRMMMRKHGAELCFSPMVHAHLFVSDMTYRKTALSSCAGDRPLIVQFCANDVDTFLNACRLVEGFCDGVDLNLGCPQIIAKRGHYGSYLQEDRDLIRSMVEAVYKHCRLPLSVKIRRLDTIEETVEYAKMIDAAGAALLSVHGRTREMRGVNTGLADWSYIKSVKEAIEIPLIANGNIQMKGDLEKCLEETGADAVMSAEGILNNPYLFEGIHKECWVVAREYLDYAEKYDASTSAIRAHIFRICHHSLLEYTDLRERVSYVASVGEYRAIINDLEAKVTETENYKPIVWEETFPAVPGADLVEKVRASPHWMCKPYFRPSKDDSQPSDSAYREKRREEIDRLVDATGLSRRQLRKRERRRIAGQKIISHAQKKVYEKCERCNQPAGQGCSSKMCRKCCKFICSRQFKDCKMHRFKFLERAPDAVQATIVVEEKEVEETEEHQVSLPLSACGN</sequence>
<dbReference type="InterPro" id="IPR013785">
    <property type="entry name" value="Aldolase_TIM"/>
</dbReference>
<keyword evidence="2" id="KW-0285">Flavoprotein</keyword>
<reference evidence="16" key="1">
    <citation type="submission" date="2016-11" db="UniProtKB">
        <authorList>
            <consortium name="WormBaseParasite"/>
        </authorList>
    </citation>
    <scope>IDENTIFICATION</scope>
</reference>
<dbReference type="SUPFAM" id="SSF51395">
    <property type="entry name" value="FMN-linked oxidoreductases"/>
    <property type="match status" value="1"/>
</dbReference>
<evidence type="ECO:0000256" key="9">
    <source>
        <dbReference type="ARBA" id="ARBA00038890"/>
    </source>
</evidence>
<comment type="catalytic activity">
    <reaction evidence="10">
        <text>5,6-dihydrouridine(17) in tRNA + NAD(+) = uridine(17) in tRNA + NADH + H(+)</text>
        <dbReference type="Rhea" id="RHEA:53372"/>
        <dbReference type="Rhea" id="RHEA-COMP:13541"/>
        <dbReference type="Rhea" id="RHEA-COMP:13542"/>
        <dbReference type="ChEBI" id="CHEBI:15378"/>
        <dbReference type="ChEBI" id="CHEBI:57540"/>
        <dbReference type="ChEBI" id="CHEBI:57945"/>
        <dbReference type="ChEBI" id="CHEBI:65315"/>
        <dbReference type="ChEBI" id="CHEBI:74443"/>
        <dbReference type="EC" id="1.3.1.88"/>
    </reaction>
    <physiologicalReaction direction="right-to-left" evidence="10">
        <dbReference type="Rhea" id="RHEA:53374"/>
    </physiologicalReaction>
</comment>
<keyword evidence="7" id="KW-0520">NAD</keyword>
<dbReference type="Gene3D" id="3.20.20.70">
    <property type="entry name" value="Aldolase class I"/>
    <property type="match status" value="1"/>
</dbReference>
<comment type="similarity">
    <text evidence="8">Belongs to the Dus family. Dus1 subfamily.</text>
</comment>
<dbReference type="GO" id="GO:0050660">
    <property type="term" value="F:flavin adenine dinucleotide binding"/>
    <property type="evidence" value="ECO:0007669"/>
    <property type="project" value="InterPro"/>
</dbReference>
<dbReference type="InterPro" id="IPR035587">
    <property type="entry name" value="DUS-like_FMN-bd"/>
</dbReference>
<evidence type="ECO:0000313" key="16">
    <source>
        <dbReference type="WBParaSite" id="L893_g16963.t1"/>
    </source>
</evidence>
<dbReference type="CDD" id="cd02801">
    <property type="entry name" value="DUS_like_FMN"/>
    <property type="match status" value="1"/>
</dbReference>
<dbReference type="EC" id="1.3.1.88" evidence="9"/>
<evidence type="ECO:0000256" key="7">
    <source>
        <dbReference type="ARBA" id="ARBA00023027"/>
    </source>
</evidence>
<evidence type="ECO:0000256" key="1">
    <source>
        <dbReference type="ARBA" id="ARBA00001917"/>
    </source>
</evidence>
<dbReference type="PANTHER" id="PTHR11082:SF5">
    <property type="entry name" value="TRNA-DIHYDROURIDINE(16_17) SYNTHASE [NAD(P)(+)]-LIKE"/>
    <property type="match status" value="1"/>
</dbReference>
<keyword evidence="5" id="KW-0521">NADP</keyword>
<keyword evidence="3" id="KW-0288">FMN</keyword>
<keyword evidence="6" id="KW-0560">Oxidoreductase</keyword>
<evidence type="ECO:0000256" key="3">
    <source>
        <dbReference type="ARBA" id="ARBA00022643"/>
    </source>
</evidence>
<dbReference type="InterPro" id="IPR018517">
    <property type="entry name" value="tRNA_hU_synthase_CS"/>
</dbReference>
<name>A0A1I7YJH8_9BILA</name>
<dbReference type="PROSITE" id="PS01136">
    <property type="entry name" value="UPF0034"/>
    <property type="match status" value="1"/>
</dbReference>
<dbReference type="PANTHER" id="PTHR11082">
    <property type="entry name" value="TRNA-DIHYDROURIDINE SYNTHASE"/>
    <property type="match status" value="1"/>
</dbReference>
<evidence type="ECO:0000256" key="2">
    <source>
        <dbReference type="ARBA" id="ARBA00022630"/>
    </source>
</evidence>
<comment type="catalytic activity">
    <reaction evidence="12">
        <text>5,6-dihydrouridine(16) in tRNA + NAD(+) = uridine(16) in tRNA + NADH + H(+)</text>
        <dbReference type="Rhea" id="RHEA:53380"/>
        <dbReference type="Rhea" id="RHEA-COMP:13543"/>
        <dbReference type="Rhea" id="RHEA-COMP:13544"/>
        <dbReference type="ChEBI" id="CHEBI:15378"/>
        <dbReference type="ChEBI" id="CHEBI:57540"/>
        <dbReference type="ChEBI" id="CHEBI:57945"/>
        <dbReference type="ChEBI" id="CHEBI:65315"/>
        <dbReference type="ChEBI" id="CHEBI:74443"/>
        <dbReference type="EC" id="1.3.1.88"/>
    </reaction>
    <physiologicalReaction direction="right-to-left" evidence="12">
        <dbReference type="Rhea" id="RHEA:53382"/>
    </physiologicalReaction>
</comment>
<evidence type="ECO:0000256" key="10">
    <source>
        <dbReference type="ARBA" id="ARBA00047287"/>
    </source>
</evidence>
<evidence type="ECO:0000256" key="11">
    <source>
        <dbReference type="ARBA" id="ARBA00047652"/>
    </source>
</evidence>
<keyword evidence="15" id="KW-1185">Reference proteome</keyword>
<evidence type="ECO:0000256" key="4">
    <source>
        <dbReference type="ARBA" id="ARBA00022694"/>
    </source>
</evidence>
<proteinExistence type="inferred from homology"/>
<feature type="domain" description="DUS-like FMN-binding" evidence="14">
    <location>
        <begin position="71"/>
        <end position="363"/>
    </location>
</feature>
<evidence type="ECO:0000256" key="8">
    <source>
        <dbReference type="ARBA" id="ARBA00038313"/>
    </source>
</evidence>
<dbReference type="Proteomes" id="UP000095287">
    <property type="component" value="Unplaced"/>
</dbReference>
<keyword evidence="4" id="KW-0819">tRNA processing</keyword>
<dbReference type="GO" id="GO:0017150">
    <property type="term" value="F:tRNA dihydrouridine synthase activity"/>
    <property type="evidence" value="ECO:0007669"/>
    <property type="project" value="InterPro"/>
</dbReference>
<dbReference type="Pfam" id="PF01207">
    <property type="entry name" value="Dus"/>
    <property type="match status" value="1"/>
</dbReference>
<evidence type="ECO:0000256" key="6">
    <source>
        <dbReference type="ARBA" id="ARBA00023002"/>
    </source>
</evidence>